<dbReference type="EMBL" id="CDMZ01005842">
    <property type="protein sequence ID" value="CEM55069.1"/>
    <property type="molecule type" value="Genomic_DNA"/>
</dbReference>
<proteinExistence type="predicted"/>
<evidence type="ECO:0000313" key="2">
    <source>
        <dbReference type="EMBL" id="CEM55069.1"/>
    </source>
</evidence>
<feature type="region of interest" description="Disordered" evidence="1">
    <location>
        <begin position="158"/>
        <end position="234"/>
    </location>
</feature>
<organism evidence="2">
    <name type="scientific">Chromera velia CCMP2878</name>
    <dbReference type="NCBI Taxonomy" id="1169474"/>
    <lineage>
        <taxon>Eukaryota</taxon>
        <taxon>Sar</taxon>
        <taxon>Alveolata</taxon>
        <taxon>Colpodellida</taxon>
        <taxon>Chromeraceae</taxon>
        <taxon>Chromera</taxon>
    </lineage>
</organism>
<sequence>MTDSETMDQHGLSWELNLSEAQTCFGCGREEVGLMMCKCKACGYSLCVDCIGCTPNVGASSVRLRTEELIEFLAQRCWIVGDVNLPGVAKESLEKHFETEDGVHQTERAVVERTLWESVLWRIRFFSHREDHQEKMEVQTVGHAAFKLLDVMKDDMGLEAPPELFSGGGEGEGEGSPTTAGDAEGSPVSVPVEADKEEQGQGQGPVEGADGNSGEAKPVTDSDNAPSCGTCRCM</sequence>
<protein>
    <submittedName>
        <fullName evidence="2">Uncharacterized protein</fullName>
    </submittedName>
</protein>
<gene>
    <name evidence="2" type="ORF">Cvel_2317</name>
</gene>
<dbReference type="VEuPathDB" id="CryptoDB:Cvel_2317"/>
<accession>A0A0G4ICX7</accession>
<dbReference type="AlphaFoldDB" id="A0A0G4ICX7"/>
<evidence type="ECO:0000256" key="1">
    <source>
        <dbReference type="SAM" id="MobiDB-lite"/>
    </source>
</evidence>
<reference evidence="2" key="1">
    <citation type="submission" date="2014-11" db="EMBL/GenBank/DDBJ databases">
        <authorList>
            <person name="Otto D Thomas"/>
            <person name="Naeem Raeece"/>
        </authorList>
    </citation>
    <scope>NUCLEOTIDE SEQUENCE</scope>
</reference>
<name>A0A0G4ICX7_9ALVE</name>